<dbReference type="EMBL" id="JAIWYP010000004">
    <property type="protein sequence ID" value="KAH3833232.1"/>
    <property type="molecule type" value="Genomic_DNA"/>
</dbReference>
<dbReference type="PROSITE" id="PS51257">
    <property type="entry name" value="PROKAR_LIPOPROTEIN"/>
    <property type="match status" value="1"/>
</dbReference>
<accession>A0A9D4K5D0</accession>
<name>A0A9D4K5D0_DREPO</name>
<proteinExistence type="predicted"/>
<dbReference type="Pfam" id="PF00520">
    <property type="entry name" value="Ion_trans"/>
    <property type="match status" value="1"/>
</dbReference>
<dbReference type="GO" id="GO:0051480">
    <property type="term" value="P:regulation of cytosolic calcium ion concentration"/>
    <property type="evidence" value="ECO:0007669"/>
    <property type="project" value="TreeGrafter"/>
</dbReference>
<evidence type="ECO:0000256" key="6">
    <source>
        <dbReference type="ARBA" id="ARBA00023136"/>
    </source>
</evidence>
<protein>
    <recommendedName>
        <fullName evidence="10">Ion transport domain-containing protein</fullName>
    </recommendedName>
</protein>
<dbReference type="GO" id="GO:0034703">
    <property type="term" value="C:cation channel complex"/>
    <property type="evidence" value="ECO:0007669"/>
    <property type="project" value="TreeGrafter"/>
</dbReference>
<dbReference type="InterPro" id="IPR005821">
    <property type="entry name" value="Ion_trans_dom"/>
</dbReference>
<evidence type="ECO:0000256" key="2">
    <source>
        <dbReference type="ARBA" id="ARBA00022448"/>
    </source>
</evidence>
<keyword evidence="2" id="KW-0813">Transport</keyword>
<dbReference type="PRINTS" id="PR01097">
    <property type="entry name" value="TRNSRECEPTRP"/>
</dbReference>
<dbReference type="GO" id="GO:0070679">
    <property type="term" value="F:inositol 1,4,5 trisphosphate binding"/>
    <property type="evidence" value="ECO:0007669"/>
    <property type="project" value="TreeGrafter"/>
</dbReference>
<feature type="compositionally biased region" description="Polar residues" evidence="8">
    <location>
        <begin position="393"/>
        <end position="403"/>
    </location>
</feature>
<dbReference type="Proteomes" id="UP000828390">
    <property type="component" value="Unassembled WGS sequence"/>
</dbReference>
<evidence type="ECO:0000256" key="5">
    <source>
        <dbReference type="ARBA" id="ARBA00023065"/>
    </source>
</evidence>
<dbReference type="PANTHER" id="PTHR10117">
    <property type="entry name" value="TRANSIENT RECEPTOR POTENTIAL CHANNEL"/>
    <property type="match status" value="1"/>
</dbReference>
<gene>
    <name evidence="11" type="ORF">DPMN_106536</name>
</gene>
<comment type="subcellular location">
    <subcellularLocation>
        <location evidence="1">Membrane</location>
        <topology evidence="1">Multi-pass membrane protein</topology>
    </subcellularLocation>
</comment>
<keyword evidence="5" id="KW-0406">Ion transport</keyword>
<sequence length="422" mass="48642">MLVDIAKFLLIFFLVITSFACGLNQLFWYYTPTIDGNATPFYSLESSYRTLYWSLFGMAQLRDIKVLDGQVFTEVVGELLFMAYQTMAVIVLINMLIAMMSNSFQEIENHADMEWKFARSKLWMGYFDEGSTLPPPFNLVISPKAVVYFARTCRDLVCACLQNRKSAKQKLKSPVTSDGRFPQEVFRHSEQSVFTSTTSATISKGFKPLHFIPSFDSVDSVTGAKVSRLSTYEEIMRRLVTRYIHQAKKQSRQNGVNEDDILEIKQDISSLRYELREDRLREAGRKESYLSVLRKDISEMFRDVLRQDNGNDINQRHMTSLSRRQVFARMEGVRSKSKTQDNFNENNVTFQNVNSQNEKIRVQYPPENISSYFESNNLTRLNSGDFMRMRSDAGSSHTSNSFSLPDITSDPYRSNGLVPLRT</sequence>
<evidence type="ECO:0000256" key="8">
    <source>
        <dbReference type="SAM" id="MobiDB-lite"/>
    </source>
</evidence>
<evidence type="ECO:0000256" key="7">
    <source>
        <dbReference type="ARBA" id="ARBA00023303"/>
    </source>
</evidence>
<feature type="domain" description="Ion transport" evidence="10">
    <location>
        <begin position="2"/>
        <end position="111"/>
    </location>
</feature>
<organism evidence="11 12">
    <name type="scientific">Dreissena polymorpha</name>
    <name type="common">Zebra mussel</name>
    <name type="synonym">Mytilus polymorpha</name>
    <dbReference type="NCBI Taxonomy" id="45954"/>
    <lineage>
        <taxon>Eukaryota</taxon>
        <taxon>Metazoa</taxon>
        <taxon>Spiralia</taxon>
        <taxon>Lophotrochozoa</taxon>
        <taxon>Mollusca</taxon>
        <taxon>Bivalvia</taxon>
        <taxon>Autobranchia</taxon>
        <taxon>Heteroconchia</taxon>
        <taxon>Euheterodonta</taxon>
        <taxon>Imparidentia</taxon>
        <taxon>Neoheterodontei</taxon>
        <taxon>Myida</taxon>
        <taxon>Dreissenoidea</taxon>
        <taxon>Dreissenidae</taxon>
        <taxon>Dreissena</taxon>
    </lineage>
</organism>
<evidence type="ECO:0000313" key="11">
    <source>
        <dbReference type="EMBL" id="KAH3833232.1"/>
    </source>
</evidence>
<reference evidence="11" key="2">
    <citation type="submission" date="2020-11" db="EMBL/GenBank/DDBJ databases">
        <authorList>
            <person name="McCartney M.A."/>
            <person name="Auch B."/>
            <person name="Kono T."/>
            <person name="Mallez S."/>
            <person name="Becker A."/>
            <person name="Gohl D.M."/>
            <person name="Silverstein K.A.T."/>
            <person name="Koren S."/>
            <person name="Bechman K.B."/>
            <person name="Herman A."/>
            <person name="Abrahante J.E."/>
            <person name="Garbe J."/>
        </authorList>
    </citation>
    <scope>NUCLEOTIDE SEQUENCE</scope>
    <source>
        <strain evidence="11">Duluth1</strain>
        <tissue evidence="11">Whole animal</tissue>
    </source>
</reference>
<keyword evidence="7" id="KW-0407">Ion channel</keyword>
<feature type="region of interest" description="Disordered" evidence="8">
    <location>
        <begin position="389"/>
        <end position="422"/>
    </location>
</feature>
<dbReference type="GO" id="GO:0015279">
    <property type="term" value="F:store-operated calcium channel activity"/>
    <property type="evidence" value="ECO:0007669"/>
    <property type="project" value="TreeGrafter"/>
</dbReference>
<keyword evidence="12" id="KW-1185">Reference proteome</keyword>
<evidence type="ECO:0000259" key="10">
    <source>
        <dbReference type="Pfam" id="PF00520"/>
    </source>
</evidence>
<keyword evidence="3 9" id="KW-0812">Transmembrane</keyword>
<feature type="transmembrane region" description="Helical" evidence="9">
    <location>
        <begin position="79"/>
        <end position="100"/>
    </location>
</feature>
<dbReference type="InterPro" id="IPR002153">
    <property type="entry name" value="TRPC_channel"/>
</dbReference>
<evidence type="ECO:0000256" key="4">
    <source>
        <dbReference type="ARBA" id="ARBA00022989"/>
    </source>
</evidence>
<dbReference type="GO" id="GO:0007338">
    <property type="term" value="P:single fertilization"/>
    <property type="evidence" value="ECO:0007669"/>
    <property type="project" value="TreeGrafter"/>
</dbReference>
<evidence type="ECO:0000256" key="1">
    <source>
        <dbReference type="ARBA" id="ARBA00004141"/>
    </source>
</evidence>
<keyword evidence="6 9" id="KW-0472">Membrane</keyword>
<evidence type="ECO:0000256" key="3">
    <source>
        <dbReference type="ARBA" id="ARBA00022692"/>
    </source>
</evidence>
<feature type="transmembrane region" description="Helical" evidence="9">
    <location>
        <begin position="9"/>
        <end position="30"/>
    </location>
</feature>
<comment type="caution">
    <text evidence="11">The sequence shown here is derived from an EMBL/GenBank/DDBJ whole genome shotgun (WGS) entry which is preliminary data.</text>
</comment>
<dbReference type="AlphaFoldDB" id="A0A9D4K5D0"/>
<keyword evidence="4 9" id="KW-1133">Transmembrane helix</keyword>
<reference evidence="11" key="1">
    <citation type="journal article" date="2019" name="bioRxiv">
        <title>The Genome of the Zebra Mussel, Dreissena polymorpha: A Resource for Invasive Species Research.</title>
        <authorList>
            <person name="McCartney M.A."/>
            <person name="Auch B."/>
            <person name="Kono T."/>
            <person name="Mallez S."/>
            <person name="Zhang Y."/>
            <person name="Obille A."/>
            <person name="Becker A."/>
            <person name="Abrahante J.E."/>
            <person name="Garbe J."/>
            <person name="Badalamenti J.P."/>
            <person name="Herman A."/>
            <person name="Mangelson H."/>
            <person name="Liachko I."/>
            <person name="Sullivan S."/>
            <person name="Sone E.D."/>
            <person name="Koren S."/>
            <person name="Silverstein K.A.T."/>
            <person name="Beckman K.B."/>
            <person name="Gohl D.M."/>
        </authorList>
    </citation>
    <scope>NUCLEOTIDE SEQUENCE</scope>
    <source>
        <strain evidence="11">Duluth1</strain>
        <tissue evidence="11">Whole animal</tissue>
    </source>
</reference>
<dbReference type="PANTHER" id="PTHR10117:SF80">
    <property type="entry name" value="TRANSIENT-RECEPTOR-POTENTIAL-LIKE PROTEIN"/>
    <property type="match status" value="1"/>
</dbReference>
<evidence type="ECO:0000256" key="9">
    <source>
        <dbReference type="SAM" id="Phobius"/>
    </source>
</evidence>
<evidence type="ECO:0000313" key="12">
    <source>
        <dbReference type="Proteomes" id="UP000828390"/>
    </source>
</evidence>
<dbReference type="GO" id="GO:0005886">
    <property type="term" value="C:plasma membrane"/>
    <property type="evidence" value="ECO:0007669"/>
    <property type="project" value="TreeGrafter"/>
</dbReference>